<evidence type="ECO:0000259" key="8">
    <source>
        <dbReference type="Pfam" id="PF09067"/>
    </source>
</evidence>
<dbReference type="Proteomes" id="UP000694523">
    <property type="component" value="Unplaced"/>
</dbReference>
<dbReference type="PANTHER" id="PTHR23037">
    <property type="entry name" value="CYTOKINE RECEPTOR"/>
    <property type="match status" value="1"/>
</dbReference>
<comment type="subcellular location">
    <subcellularLocation>
        <location evidence="1">Membrane</location>
        <topology evidence="1">Single-pass membrane protein</topology>
    </subcellularLocation>
</comment>
<reference evidence="9" key="1">
    <citation type="submission" date="2025-08" db="UniProtKB">
        <authorList>
            <consortium name="Ensembl"/>
        </authorList>
    </citation>
    <scope>IDENTIFICATION</scope>
</reference>
<sequence length="479" mass="54930">MTEDSDSAPEFYYTIDNPPRRTRCEIQVQRSDDEGFLHICSFPQSDIFLFDDIPLEVLDRAKNRSLYSRTVTVEDNIVQKPPSNISLIQNNNIGELLLSWQTECAFTLFYKIRFSSKSMNQTIKQVHSKFKETLDGLVPGEEVKVQVSARCSPSEPPDTGANGHRLLRLWFHNLQVYDILLTCATKDLLNVTCQWDSSVSNIEAGYTLFYKTGSSEGRGWTQWTQCFPETNFTDQCGFQGKAQKRMRVKLSSPMAPLNKTFYSEDFKLNSIIKTSPPSVLKQNETDKLCVSWDSPLPALSSHLQYELNYRPTTENGQFEVKVRAEPFGPEYSGQWSDWSDVLTADIPGKYCNCNYLLDPVLFLVFLVLLIYCFQSISSKKLKLYVWPPVPNLDKVLQGFLTDLKQQKWNSYIYEDHNKDKEVTVIQKSPHGSKETLSREHCSGSDFLNHSYLFLATENVGSKGREQRGQENIYTNMPCN</sequence>
<dbReference type="PANTHER" id="PTHR23037:SF34">
    <property type="entry name" value="THROMBOPOIETIN RECEPTOR ISOFORM X1"/>
    <property type="match status" value="1"/>
</dbReference>
<name>A0A8C6T6E7_9GOBI</name>
<evidence type="ECO:0000256" key="6">
    <source>
        <dbReference type="ARBA" id="ARBA00023170"/>
    </source>
</evidence>
<feature type="domain" description="Growth hormone/erythropoietin receptor ligand binding" evidence="8">
    <location>
        <begin position="9"/>
        <end position="74"/>
    </location>
</feature>
<reference evidence="9" key="2">
    <citation type="submission" date="2025-09" db="UniProtKB">
        <authorList>
            <consortium name="Ensembl"/>
        </authorList>
    </citation>
    <scope>IDENTIFICATION</scope>
</reference>
<evidence type="ECO:0000256" key="2">
    <source>
        <dbReference type="ARBA" id="ARBA00022692"/>
    </source>
</evidence>
<dbReference type="InterPro" id="IPR036116">
    <property type="entry name" value="FN3_sf"/>
</dbReference>
<evidence type="ECO:0000256" key="5">
    <source>
        <dbReference type="ARBA" id="ARBA00023136"/>
    </source>
</evidence>
<organism evidence="9 10">
    <name type="scientific">Neogobius melanostomus</name>
    <name type="common">round goby</name>
    <dbReference type="NCBI Taxonomy" id="47308"/>
    <lineage>
        <taxon>Eukaryota</taxon>
        <taxon>Metazoa</taxon>
        <taxon>Chordata</taxon>
        <taxon>Craniata</taxon>
        <taxon>Vertebrata</taxon>
        <taxon>Euteleostomi</taxon>
        <taxon>Actinopterygii</taxon>
        <taxon>Neopterygii</taxon>
        <taxon>Teleostei</taxon>
        <taxon>Neoteleostei</taxon>
        <taxon>Acanthomorphata</taxon>
        <taxon>Gobiaria</taxon>
        <taxon>Gobiiformes</taxon>
        <taxon>Gobioidei</taxon>
        <taxon>Gobiidae</taxon>
        <taxon>Benthophilinae</taxon>
        <taxon>Neogobiini</taxon>
        <taxon>Neogobius</taxon>
    </lineage>
</organism>
<keyword evidence="3" id="KW-0732">Signal</keyword>
<keyword evidence="7" id="KW-0325">Glycoprotein</keyword>
<dbReference type="InterPro" id="IPR015152">
    <property type="entry name" value="Growth/epo_recpt_lig-bind"/>
</dbReference>
<dbReference type="GO" id="GO:0009897">
    <property type="term" value="C:external side of plasma membrane"/>
    <property type="evidence" value="ECO:0007669"/>
    <property type="project" value="TreeGrafter"/>
</dbReference>
<evidence type="ECO:0000256" key="7">
    <source>
        <dbReference type="ARBA" id="ARBA00023180"/>
    </source>
</evidence>
<proteinExistence type="predicted"/>
<keyword evidence="4" id="KW-1133">Transmembrane helix</keyword>
<dbReference type="Gene3D" id="2.60.40.10">
    <property type="entry name" value="Immunoglobulins"/>
    <property type="match status" value="4"/>
</dbReference>
<dbReference type="Ensembl" id="ENSNMLT00000019255.1">
    <property type="protein sequence ID" value="ENSNMLP00000017124.1"/>
    <property type="gene ID" value="ENSNMLG00000011326.1"/>
</dbReference>
<dbReference type="GO" id="GO:0004896">
    <property type="term" value="F:cytokine receptor activity"/>
    <property type="evidence" value="ECO:0007669"/>
    <property type="project" value="TreeGrafter"/>
</dbReference>
<evidence type="ECO:0000313" key="10">
    <source>
        <dbReference type="Proteomes" id="UP000694523"/>
    </source>
</evidence>
<dbReference type="SUPFAM" id="SSF49265">
    <property type="entry name" value="Fibronectin type III"/>
    <property type="match status" value="4"/>
</dbReference>
<dbReference type="InterPro" id="IPR013783">
    <property type="entry name" value="Ig-like_fold"/>
</dbReference>
<keyword evidence="5" id="KW-0472">Membrane</keyword>
<keyword evidence="2" id="KW-0812">Transmembrane</keyword>
<keyword evidence="10" id="KW-1185">Reference proteome</keyword>
<evidence type="ECO:0000256" key="1">
    <source>
        <dbReference type="ARBA" id="ARBA00004167"/>
    </source>
</evidence>
<keyword evidence="6" id="KW-0675">Receptor</keyword>
<protein>
    <recommendedName>
        <fullName evidence="8">Growth hormone/erythropoietin receptor ligand binding domain-containing protein</fullName>
    </recommendedName>
</protein>
<accession>A0A8C6T6E7</accession>
<evidence type="ECO:0000256" key="4">
    <source>
        <dbReference type="ARBA" id="ARBA00022989"/>
    </source>
</evidence>
<dbReference type="AlphaFoldDB" id="A0A8C6T6E7"/>
<dbReference type="Pfam" id="PF09067">
    <property type="entry name" value="EpoR_lig-bind"/>
    <property type="match status" value="1"/>
</dbReference>
<evidence type="ECO:0000256" key="3">
    <source>
        <dbReference type="ARBA" id="ARBA00022729"/>
    </source>
</evidence>
<evidence type="ECO:0000313" key="9">
    <source>
        <dbReference type="Ensembl" id="ENSNMLP00000017124.1"/>
    </source>
</evidence>